<dbReference type="EMBL" id="CP012159">
    <property type="protein sequence ID" value="AKT37307.1"/>
    <property type="molecule type" value="Genomic_DNA"/>
</dbReference>
<feature type="compositionally biased region" description="Polar residues" evidence="1">
    <location>
        <begin position="197"/>
        <end position="211"/>
    </location>
</feature>
<organism evidence="2 3">
    <name type="scientific">Chondromyces crocatus</name>
    <dbReference type="NCBI Taxonomy" id="52"/>
    <lineage>
        <taxon>Bacteria</taxon>
        <taxon>Pseudomonadati</taxon>
        <taxon>Myxococcota</taxon>
        <taxon>Polyangia</taxon>
        <taxon>Polyangiales</taxon>
        <taxon>Polyangiaceae</taxon>
        <taxon>Chondromyces</taxon>
    </lineage>
</organism>
<evidence type="ECO:0000313" key="2">
    <source>
        <dbReference type="EMBL" id="AKT37307.1"/>
    </source>
</evidence>
<dbReference type="AlphaFoldDB" id="A0A0K1E9F3"/>
<accession>A0A0K1E9F3</accession>
<dbReference type="KEGG" id="ccro:CMC5_014390"/>
<evidence type="ECO:0000313" key="3">
    <source>
        <dbReference type="Proteomes" id="UP000067626"/>
    </source>
</evidence>
<feature type="compositionally biased region" description="Polar residues" evidence="1">
    <location>
        <begin position="67"/>
        <end position="76"/>
    </location>
</feature>
<evidence type="ECO:0000256" key="1">
    <source>
        <dbReference type="SAM" id="MobiDB-lite"/>
    </source>
</evidence>
<reference evidence="2 3" key="1">
    <citation type="submission" date="2015-07" db="EMBL/GenBank/DDBJ databases">
        <title>Genome analysis of myxobacterium Chondromyces crocatus Cm c5 reveals a high potential for natural compound synthesis and the genetic basis for the loss of fruiting body formation.</title>
        <authorList>
            <person name="Zaburannyi N."/>
            <person name="Bunk B."/>
            <person name="Maier J."/>
            <person name="Overmann J."/>
            <person name="Mueller R."/>
        </authorList>
    </citation>
    <scope>NUCLEOTIDE SEQUENCE [LARGE SCALE GENOMIC DNA]</scope>
    <source>
        <strain evidence="2 3">Cm c5</strain>
    </source>
</reference>
<feature type="region of interest" description="Disordered" evidence="1">
    <location>
        <begin position="196"/>
        <end position="227"/>
    </location>
</feature>
<sequence>MSFLLLRSCAVRLAVPRSRRTSIVLGCPLQSVRQRRIQPVSRGPSLSWASSSRLQSLHARGGVKASPAQSGESPRTSGKPRLPPRNPAEVSMKGGWSRRSLRGSAVSTWMSSRPRRRFNLDVIAGAQPSEALVRGASAVGRSGSRPWPFEAQPFETLAVRDLGRSRSRSSRSSLCPARVLPQVKAFASETRRFRSGAASSVFGTWSSRPETPSNLSILSSPGGPPPR</sequence>
<proteinExistence type="predicted"/>
<name>A0A0K1E9F3_CHOCO</name>
<protein>
    <submittedName>
        <fullName evidence="2">Uncharacterized protein</fullName>
    </submittedName>
</protein>
<dbReference type="STRING" id="52.CMC5_014390"/>
<dbReference type="Proteomes" id="UP000067626">
    <property type="component" value="Chromosome"/>
</dbReference>
<feature type="region of interest" description="Disordered" evidence="1">
    <location>
        <begin position="58"/>
        <end position="108"/>
    </location>
</feature>
<feature type="compositionally biased region" description="Low complexity" evidence="1">
    <location>
        <begin position="212"/>
        <end position="221"/>
    </location>
</feature>
<keyword evidence="3" id="KW-1185">Reference proteome</keyword>
<gene>
    <name evidence="2" type="ORF">CMC5_014390</name>
</gene>